<proteinExistence type="predicted"/>
<sequence length="218" mass="25326">MKKYLTLIIIGSALLSGCSNASDGTKQKEVKTETTAPKTLSAEDQKIIDKHNEYVQKYSLEDKEVFQKHMREILPEVDKITDKRKRELLQMNIYMILNDYDKAHALNDKQLAEKPNDTARLTFRCQLLGLQGEAAPTLNKCYDYVAEVLKVELDKPENKKDPNYKQGEFSYLLAKYKGGHPEYKEKMKRFIDSINDEALKNLFKNNLRYRSTKLIKKP</sequence>
<dbReference type="KEGG" id="acd:AOLE_07945"/>
<accession>A0AAN0UCW2</accession>
<feature type="chain" id="PRO_5042908947" evidence="1">
    <location>
        <begin position="22"/>
        <end position="218"/>
    </location>
</feature>
<dbReference type="AlphaFoldDB" id="A0AAN0UCW2"/>
<organism evidence="2 3">
    <name type="scientific">Acinetobacter oleivorans (strain JCM 16667 / KCTC 23045 / DR1)</name>
    <dbReference type="NCBI Taxonomy" id="436717"/>
    <lineage>
        <taxon>Bacteria</taxon>
        <taxon>Pseudomonadati</taxon>
        <taxon>Pseudomonadota</taxon>
        <taxon>Gammaproteobacteria</taxon>
        <taxon>Moraxellales</taxon>
        <taxon>Moraxellaceae</taxon>
        <taxon>Acinetobacter</taxon>
    </lineage>
</organism>
<evidence type="ECO:0000256" key="1">
    <source>
        <dbReference type="SAM" id="SignalP"/>
    </source>
</evidence>
<feature type="signal peptide" evidence="1">
    <location>
        <begin position="1"/>
        <end position="21"/>
    </location>
</feature>
<dbReference type="EMBL" id="CP002080">
    <property type="protein sequence ID" value="ADI90480.1"/>
    <property type="molecule type" value="Genomic_DNA"/>
</dbReference>
<protein>
    <submittedName>
        <fullName evidence="2">Uncharacterized protein</fullName>
    </submittedName>
</protein>
<name>A0AAN0UCW2_ACISD</name>
<gene>
    <name evidence="2" type="ordered locus">AOLE_07945</name>
</gene>
<evidence type="ECO:0000313" key="2">
    <source>
        <dbReference type="EMBL" id="ADI90480.1"/>
    </source>
</evidence>
<reference evidence="2 3" key="1">
    <citation type="journal article" date="2010" name="J. Bacteriol.">
        <title>Complete genome sequence of the diesel-degrading Acinetobacter sp. strain DR1.</title>
        <authorList>
            <person name="Jung J."/>
            <person name="Baek J.H."/>
            <person name="Park W."/>
        </authorList>
    </citation>
    <scope>NUCLEOTIDE SEQUENCE [LARGE SCALE GENOMIC DNA]</scope>
    <source>
        <strain evidence="3">JCM 16667 / KCTC 23045 / DR1</strain>
    </source>
</reference>
<dbReference type="PROSITE" id="PS51257">
    <property type="entry name" value="PROKAR_LIPOPROTEIN"/>
    <property type="match status" value="1"/>
</dbReference>
<keyword evidence="1" id="KW-0732">Signal</keyword>
<dbReference type="Proteomes" id="UP000000392">
    <property type="component" value="Chromosome"/>
</dbReference>
<evidence type="ECO:0000313" key="3">
    <source>
        <dbReference type="Proteomes" id="UP000000392"/>
    </source>
</evidence>